<keyword evidence="7" id="KW-0472">Membrane</keyword>
<dbReference type="InterPro" id="IPR017441">
    <property type="entry name" value="Protein_kinase_ATP_BS"/>
</dbReference>
<keyword evidence="1" id="KW-0808">Transferase</keyword>
<dbReference type="GO" id="GO:0016301">
    <property type="term" value="F:kinase activity"/>
    <property type="evidence" value="ECO:0007669"/>
    <property type="project" value="UniProtKB-KW"/>
</dbReference>
<keyword evidence="4 6" id="KW-0067">ATP-binding</keyword>
<keyword evidence="10" id="KW-1185">Reference proteome</keyword>
<keyword evidence="3 9" id="KW-0418">Kinase</keyword>
<dbReference type="PANTHER" id="PTHR43289">
    <property type="entry name" value="MITOGEN-ACTIVATED PROTEIN KINASE KINASE KINASE 20-RELATED"/>
    <property type="match status" value="1"/>
</dbReference>
<comment type="caution">
    <text evidence="9">The sequence shown here is derived from an EMBL/GenBank/DDBJ whole genome shotgun (WGS) entry which is preliminary data.</text>
</comment>
<evidence type="ECO:0000256" key="6">
    <source>
        <dbReference type="PROSITE-ProRule" id="PRU10141"/>
    </source>
</evidence>
<evidence type="ECO:0000256" key="7">
    <source>
        <dbReference type="SAM" id="Phobius"/>
    </source>
</evidence>
<dbReference type="PROSITE" id="PS00108">
    <property type="entry name" value="PROTEIN_KINASE_ST"/>
    <property type="match status" value="1"/>
</dbReference>
<dbReference type="Gene3D" id="1.10.510.10">
    <property type="entry name" value="Transferase(Phosphotransferase) domain 1"/>
    <property type="match status" value="1"/>
</dbReference>
<evidence type="ECO:0000256" key="1">
    <source>
        <dbReference type="ARBA" id="ARBA00022679"/>
    </source>
</evidence>
<accession>A0ABU4HUM5</accession>
<keyword evidence="7" id="KW-0812">Transmembrane</keyword>
<reference evidence="10" key="1">
    <citation type="submission" date="2023-07" db="EMBL/GenBank/DDBJ databases">
        <title>Conexibacter stalactiti sp. nov., isolated from stalactites in a lava cave and emended description of the genus Conexibacter.</title>
        <authorList>
            <person name="Lee S.D."/>
        </authorList>
    </citation>
    <scope>NUCLEOTIDE SEQUENCE [LARGE SCALE GENOMIC DNA]</scope>
    <source>
        <strain evidence="10">KCTC 39840</strain>
    </source>
</reference>
<dbReference type="SMART" id="SM00220">
    <property type="entry name" value="S_TKc"/>
    <property type="match status" value="1"/>
</dbReference>
<dbReference type="InterPro" id="IPR008271">
    <property type="entry name" value="Ser/Thr_kinase_AS"/>
</dbReference>
<dbReference type="InterPro" id="IPR011009">
    <property type="entry name" value="Kinase-like_dom_sf"/>
</dbReference>
<gene>
    <name evidence="9" type="ORF">R7226_21940</name>
</gene>
<evidence type="ECO:0000256" key="3">
    <source>
        <dbReference type="ARBA" id="ARBA00022777"/>
    </source>
</evidence>
<dbReference type="RefSeq" id="WP_318599461.1">
    <property type="nucleotide sequence ID" value="NZ_JAWSTH010000072.1"/>
</dbReference>
<dbReference type="PROSITE" id="PS50011">
    <property type="entry name" value="PROTEIN_KINASE_DOM"/>
    <property type="match status" value="1"/>
</dbReference>
<sequence length="503" mass="54699">MSTLLGTLLNDRYRLEARIGTGGMSTVYRALDETLERQVAIKLMNREIASDSDQLERFRREARAVAQLSHPHIVGVIDAGEDHGRPYIVFEYVEGETLKERIRRLGELPIGEAVAYAIEIARALGAAHARHIVHRDVKPQNVLIDEEGSAKVTDFGIARTLDEDGLTQDGRVLGTTDYVSPEQALGHDVSGQSDLYSLGVVLYEMLTGQVPFRGENQVAVAMKHVREEIPDVRDLRPEASASLAAVIDRATAKELRERYRSDEELIADLEDVLALETARAGSATGEATTVIRTLPRRARKRIPLRVRRPAWIALLALAAVVAALVVVVVVLNGKEAGTGTGGEQPGRPSATQTEPLRAIGLGGTSATDYDPAGDGEEHAEEKNFAVDKDPSTFWSTERYEGGNLAKSGVGLTVDVSPGAVLRQMVVRTTTPGFAADVYITSGDVPESIDDPAWRRVASVDSVDARQPIDLASDGEEARHVLLWITRLPPGGEHVEINEIALWR</sequence>
<dbReference type="Gene3D" id="3.30.200.20">
    <property type="entry name" value="Phosphorylase Kinase, domain 1"/>
    <property type="match status" value="1"/>
</dbReference>
<keyword evidence="2 6" id="KW-0547">Nucleotide-binding</keyword>
<keyword evidence="5" id="KW-0675">Receptor</keyword>
<evidence type="ECO:0000256" key="5">
    <source>
        <dbReference type="ARBA" id="ARBA00023170"/>
    </source>
</evidence>
<dbReference type="Pfam" id="PF00069">
    <property type="entry name" value="Pkinase"/>
    <property type="match status" value="1"/>
</dbReference>
<reference evidence="9 10" key="2">
    <citation type="submission" date="2023-10" db="EMBL/GenBank/DDBJ databases">
        <authorList>
            <person name="Han X.F."/>
        </authorList>
    </citation>
    <scope>NUCLEOTIDE SEQUENCE [LARGE SCALE GENOMIC DNA]</scope>
    <source>
        <strain evidence="9 10">KCTC 39840</strain>
    </source>
</reference>
<dbReference type="SUPFAM" id="SSF49785">
    <property type="entry name" value="Galactose-binding domain-like"/>
    <property type="match status" value="1"/>
</dbReference>
<dbReference type="SUPFAM" id="SSF56112">
    <property type="entry name" value="Protein kinase-like (PK-like)"/>
    <property type="match status" value="1"/>
</dbReference>
<evidence type="ECO:0000313" key="9">
    <source>
        <dbReference type="EMBL" id="MDW5597025.1"/>
    </source>
</evidence>
<dbReference type="PANTHER" id="PTHR43289:SF34">
    <property type="entry name" value="SERINE_THREONINE-PROTEIN KINASE YBDM-RELATED"/>
    <property type="match status" value="1"/>
</dbReference>
<name>A0ABU4HUM5_9ACTN</name>
<dbReference type="InterPro" id="IPR008979">
    <property type="entry name" value="Galactose-bd-like_sf"/>
</dbReference>
<feature type="transmembrane region" description="Helical" evidence="7">
    <location>
        <begin position="310"/>
        <end position="331"/>
    </location>
</feature>
<dbReference type="PROSITE" id="PS00107">
    <property type="entry name" value="PROTEIN_KINASE_ATP"/>
    <property type="match status" value="1"/>
</dbReference>
<evidence type="ECO:0000256" key="2">
    <source>
        <dbReference type="ARBA" id="ARBA00022741"/>
    </source>
</evidence>
<dbReference type="EMBL" id="JAWSTH010000072">
    <property type="protein sequence ID" value="MDW5597025.1"/>
    <property type="molecule type" value="Genomic_DNA"/>
</dbReference>
<evidence type="ECO:0000313" key="10">
    <source>
        <dbReference type="Proteomes" id="UP001284601"/>
    </source>
</evidence>
<keyword evidence="7" id="KW-1133">Transmembrane helix</keyword>
<evidence type="ECO:0000259" key="8">
    <source>
        <dbReference type="PROSITE" id="PS50011"/>
    </source>
</evidence>
<feature type="domain" description="Protein kinase" evidence="8">
    <location>
        <begin position="13"/>
        <end position="273"/>
    </location>
</feature>
<protein>
    <submittedName>
        <fullName evidence="9">Protein kinase</fullName>
    </submittedName>
</protein>
<organism evidence="9 10">
    <name type="scientific">Conexibacter stalactiti</name>
    <dbReference type="NCBI Taxonomy" id="1940611"/>
    <lineage>
        <taxon>Bacteria</taxon>
        <taxon>Bacillati</taxon>
        <taxon>Actinomycetota</taxon>
        <taxon>Thermoleophilia</taxon>
        <taxon>Solirubrobacterales</taxon>
        <taxon>Conexibacteraceae</taxon>
        <taxon>Conexibacter</taxon>
    </lineage>
</organism>
<proteinExistence type="predicted"/>
<dbReference type="InterPro" id="IPR000719">
    <property type="entry name" value="Prot_kinase_dom"/>
</dbReference>
<evidence type="ECO:0000256" key="4">
    <source>
        <dbReference type="ARBA" id="ARBA00022840"/>
    </source>
</evidence>
<dbReference type="Gene3D" id="2.60.120.260">
    <property type="entry name" value="Galactose-binding domain-like"/>
    <property type="match status" value="1"/>
</dbReference>
<dbReference type="CDD" id="cd14014">
    <property type="entry name" value="STKc_PknB_like"/>
    <property type="match status" value="1"/>
</dbReference>
<feature type="binding site" evidence="6">
    <location>
        <position position="42"/>
    </location>
    <ligand>
        <name>ATP</name>
        <dbReference type="ChEBI" id="CHEBI:30616"/>
    </ligand>
</feature>
<dbReference type="Proteomes" id="UP001284601">
    <property type="component" value="Unassembled WGS sequence"/>
</dbReference>